<dbReference type="AlphaFoldDB" id="A0A7Y7IWS6"/>
<name>A0A7Y7IWS6_9PROT</name>
<dbReference type="RefSeq" id="WP_176640351.1">
    <property type="nucleotide sequence ID" value="NZ_JABXXP010000220.1"/>
</dbReference>
<dbReference type="Proteomes" id="UP000534870">
    <property type="component" value="Unassembled WGS sequence"/>
</dbReference>
<organism evidence="1 2">
    <name type="scientific">Nguyenibacter vanlangensis</name>
    <dbReference type="NCBI Taxonomy" id="1216886"/>
    <lineage>
        <taxon>Bacteria</taxon>
        <taxon>Pseudomonadati</taxon>
        <taxon>Pseudomonadota</taxon>
        <taxon>Alphaproteobacteria</taxon>
        <taxon>Acetobacterales</taxon>
        <taxon>Acetobacteraceae</taxon>
        <taxon>Nguyenibacter</taxon>
    </lineage>
</organism>
<dbReference type="Pfam" id="PF14384">
    <property type="entry name" value="BrnA_antitoxin"/>
    <property type="match status" value="1"/>
</dbReference>
<gene>
    <name evidence="1" type="ORF">HUK84_11080</name>
</gene>
<proteinExistence type="predicted"/>
<protein>
    <submittedName>
        <fullName evidence="1">BrnA antitoxin family protein</fullName>
    </submittedName>
</protein>
<evidence type="ECO:0000313" key="2">
    <source>
        <dbReference type="Proteomes" id="UP000534870"/>
    </source>
</evidence>
<comment type="caution">
    <text evidence="1">The sequence shown here is derived from an EMBL/GenBank/DDBJ whole genome shotgun (WGS) entry which is preliminary data.</text>
</comment>
<sequence>MPSIGPACASSRERSAAAERLVSLRLDQDVLDGWRGTGPGWRSRLNDALRDALKRAG</sequence>
<dbReference type="InterPro" id="IPR025528">
    <property type="entry name" value="BrnA_antitoxin"/>
</dbReference>
<evidence type="ECO:0000313" key="1">
    <source>
        <dbReference type="EMBL" id="NVN11657.1"/>
    </source>
</evidence>
<accession>A0A7Y7IWS6</accession>
<reference evidence="1 2" key="1">
    <citation type="submission" date="2020-06" db="EMBL/GenBank/DDBJ databases">
        <title>Description of novel acetic acid bacteria.</title>
        <authorList>
            <person name="Sombolestani A."/>
        </authorList>
    </citation>
    <scope>NUCLEOTIDE SEQUENCE [LARGE SCALE GENOMIC DNA]</scope>
    <source>
        <strain evidence="1 2">LMG 31431</strain>
    </source>
</reference>
<dbReference type="EMBL" id="JABXXP010000220">
    <property type="protein sequence ID" value="NVN11657.1"/>
    <property type="molecule type" value="Genomic_DNA"/>
</dbReference>